<gene>
    <name evidence="2" type="ORF">ACH3VR_19195</name>
</gene>
<evidence type="ECO:0000259" key="1">
    <source>
        <dbReference type="SMART" id="SM00507"/>
    </source>
</evidence>
<dbReference type="InterPro" id="IPR003870">
    <property type="entry name" value="DUF222"/>
</dbReference>
<dbReference type="Proteomes" id="UP001610861">
    <property type="component" value="Unassembled WGS sequence"/>
</dbReference>
<protein>
    <submittedName>
        <fullName evidence="2">DUF222 domain-containing protein</fullName>
    </submittedName>
</protein>
<dbReference type="EMBL" id="JBIQWL010000010">
    <property type="protein sequence ID" value="MFH8252502.1"/>
    <property type="molecule type" value="Genomic_DNA"/>
</dbReference>
<dbReference type="Pfam" id="PF02720">
    <property type="entry name" value="DUF222"/>
    <property type="match status" value="1"/>
</dbReference>
<reference evidence="2 3" key="1">
    <citation type="submission" date="2024-09" db="EMBL/GenBank/DDBJ databases">
        <authorList>
            <person name="Pan X."/>
        </authorList>
    </citation>
    <scope>NUCLEOTIDE SEQUENCE [LARGE SCALE GENOMIC DNA]</scope>
    <source>
        <strain evidence="2 3">B2969</strain>
    </source>
</reference>
<sequence>MALDAVDASEGEFFVPDVPDALDLVLEVADMMSIFAAQRFVRIDRMRCEALAEAGLYGAQLNGIAERSVRLELASALRITEYAADELIRLAEAVVRRYPQVLDSLSRAGMTEKHASILVDGLDELEPHLLDGVLPEALALAEAEPVGSFRRRLRKLIDTARVDTLAERHEAALEKRRTFIEPAEDGMASWTLIGPAVEVRAGFDRVTAVAKVIGAQPEETRTLDQIRSDVMFDLLIEGNTGVHPVQARGIQAKVHVTVPVLALLEDGARTNGEPPVVEGIGPVPVAVARELCGSAPTMTRILTDPETGMVLSVSRDRYETPPWLRRIVTWRAERCMAPGCTMPASRCQIDHSIAWEHGGHTSLGNLCPLCQGHHTVKHHGGWTVTQIEGSGGALEWISPTGRRYLVQPERKVPVFTPVAVATDGRAPF</sequence>
<dbReference type="RefSeq" id="WP_397557933.1">
    <property type="nucleotide sequence ID" value="NZ_JBIQWL010000010.1"/>
</dbReference>
<evidence type="ECO:0000313" key="3">
    <source>
        <dbReference type="Proteomes" id="UP001610861"/>
    </source>
</evidence>
<dbReference type="InterPro" id="IPR003615">
    <property type="entry name" value="HNH_nuc"/>
</dbReference>
<name>A0ABW7QE87_9MICO</name>
<dbReference type="CDD" id="cd00085">
    <property type="entry name" value="HNHc"/>
    <property type="match status" value="1"/>
</dbReference>
<evidence type="ECO:0000313" key="2">
    <source>
        <dbReference type="EMBL" id="MFH8252502.1"/>
    </source>
</evidence>
<comment type="caution">
    <text evidence="2">The sequence shown here is derived from an EMBL/GenBank/DDBJ whole genome shotgun (WGS) entry which is preliminary data.</text>
</comment>
<proteinExistence type="predicted"/>
<accession>A0ABW7QE87</accession>
<dbReference type="Gene3D" id="1.10.30.50">
    <property type="match status" value="1"/>
</dbReference>
<dbReference type="SMART" id="SM00507">
    <property type="entry name" value="HNHc"/>
    <property type="match status" value="1"/>
</dbReference>
<feature type="domain" description="HNH nuclease" evidence="1">
    <location>
        <begin position="323"/>
        <end position="375"/>
    </location>
</feature>
<organism evidence="2 3">
    <name type="scientific">Microbacterium alkaliflavum</name>
    <dbReference type="NCBI Taxonomy" id="3248839"/>
    <lineage>
        <taxon>Bacteria</taxon>
        <taxon>Bacillati</taxon>
        <taxon>Actinomycetota</taxon>
        <taxon>Actinomycetes</taxon>
        <taxon>Micrococcales</taxon>
        <taxon>Microbacteriaceae</taxon>
        <taxon>Microbacterium</taxon>
    </lineage>
</organism>
<keyword evidence="3" id="KW-1185">Reference proteome</keyword>